<dbReference type="AlphaFoldDB" id="A0A7I7T7D1"/>
<dbReference type="EMBL" id="AP022596">
    <property type="protein sequence ID" value="BBY64703.1"/>
    <property type="molecule type" value="Genomic_DNA"/>
</dbReference>
<accession>A0A7I7T7D1</accession>
<proteinExistence type="predicted"/>
<evidence type="ECO:0000313" key="1">
    <source>
        <dbReference type="EMBL" id="BBY64703.1"/>
    </source>
</evidence>
<dbReference type="Proteomes" id="UP000467148">
    <property type="component" value="Chromosome"/>
</dbReference>
<protein>
    <recommendedName>
        <fullName evidence="3">DUF2993 domain-containing protein</fullName>
    </recommendedName>
</protein>
<dbReference type="KEGG" id="mhev:MHEL_29460"/>
<sequence>MVGQNMQVRKLLITLGAAVIAVVVGAVGADFGATIYAEYRLARTVRAAAGLSFDPSVAILGFPFIRQAARHHFNEIEIKANGVEHPVVGRASLEATLHNIDLTEASWLIRPDANLPVGKLESRIIIDSGHLGRFMGIKDLMVEAPSKETNDATGGTTESGISGSKGLVFTGTPTKAGVDKPVSVAVDLSIGGADQTTLVFTATDVQTGPGTADRAVPDDKKPAVLAAFSGNLPDQKLPFGVRPTTEGARGSDIIIEGITEGVIVRLDGFTQS</sequence>
<evidence type="ECO:0008006" key="3">
    <source>
        <dbReference type="Google" id="ProtNLM"/>
    </source>
</evidence>
<organism evidence="1 2">
    <name type="scientific">Mycolicibacterium helvum</name>
    <dbReference type="NCBI Taxonomy" id="1534349"/>
    <lineage>
        <taxon>Bacteria</taxon>
        <taxon>Bacillati</taxon>
        <taxon>Actinomycetota</taxon>
        <taxon>Actinomycetes</taxon>
        <taxon>Mycobacteriales</taxon>
        <taxon>Mycobacteriaceae</taxon>
        <taxon>Mycolicibacterium</taxon>
    </lineage>
</organism>
<dbReference type="NCBIfam" id="NF038021">
    <property type="entry name" value="mannan_LmeA"/>
    <property type="match status" value="1"/>
</dbReference>
<evidence type="ECO:0000313" key="2">
    <source>
        <dbReference type="Proteomes" id="UP000467148"/>
    </source>
</evidence>
<name>A0A7I7T7D1_9MYCO</name>
<dbReference type="InterPro" id="IPR021373">
    <property type="entry name" value="DUF2993"/>
</dbReference>
<reference evidence="1 2" key="1">
    <citation type="journal article" date="2019" name="Emerg. Microbes Infect.">
        <title>Comprehensive subspecies identification of 175 nontuberculous mycobacteria species based on 7547 genomic profiles.</title>
        <authorList>
            <person name="Matsumoto Y."/>
            <person name="Kinjo T."/>
            <person name="Motooka D."/>
            <person name="Nabeya D."/>
            <person name="Jung N."/>
            <person name="Uechi K."/>
            <person name="Horii T."/>
            <person name="Iida T."/>
            <person name="Fujita J."/>
            <person name="Nakamura S."/>
        </authorList>
    </citation>
    <scope>NUCLEOTIDE SEQUENCE [LARGE SCALE GENOMIC DNA]</scope>
    <source>
        <strain evidence="1 2">JCM 30396</strain>
    </source>
</reference>
<keyword evidence="2" id="KW-1185">Reference proteome</keyword>
<dbReference type="Pfam" id="PF11209">
    <property type="entry name" value="LmeA"/>
    <property type="match status" value="1"/>
</dbReference>
<gene>
    <name evidence="1" type="ORF">MHEL_29460</name>
</gene>